<dbReference type="Proteomes" id="UP000009046">
    <property type="component" value="Unassembled WGS sequence"/>
</dbReference>
<dbReference type="RefSeq" id="XP_002423876.1">
    <property type="nucleotide sequence ID" value="XM_002423831.1"/>
</dbReference>
<evidence type="ECO:0008006" key="5">
    <source>
        <dbReference type="Google" id="ProtNLM"/>
    </source>
</evidence>
<dbReference type="AlphaFoldDB" id="E0VCN2"/>
<dbReference type="EMBL" id="DS235060">
    <property type="protein sequence ID" value="EEB11138.1"/>
    <property type="molecule type" value="Genomic_DNA"/>
</dbReference>
<keyword evidence="1" id="KW-1133">Transmembrane helix</keyword>
<evidence type="ECO:0000313" key="4">
    <source>
        <dbReference type="Proteomes" id="UP000009046"/>
    </source>
</evidence>
<evidence type="ECO:0000313" key="2">
    <source>
        <dbReference type="EMBL" id="EEB11138.1"/>
    </source>
</evidence>
<dbReference type="EMBL" id="AAZO01001086">
    <property type="status" value="NOT_ANNOTATED_CDS"/>
    <property type="molecule type" value="Genomic_DNA"/>
</dbReference>
<gene>
    <name evidence="3" type="primary">8238003</name>
    <name evidence="2" type="ORF">Phum_PHUM091080</name>
</gene>
<reference evidence="3" key="3">
    <citation type="submission" date="2021-02" db="UniProtKB">
        <authorList>
            <consortium name="EnsemblMetazoa"/>
        </authorList>
    </citation>
    <scope>IDENTIFICATION</scope>
    <source>
        <strain evidence="3">USDA</strain>
    </source>
</reference>
<organism>
    <name type="scientific">Pediculus humanus subsp. corporis</name>
    <name type="common">Body louse</name>
    <dbReference type="NCBI Taxonomy" id="121224"/>
    <lineage>
        <taxon>Eukaryota</taxon>
        <taxon>Metazoa</taxon>
        <taxon>Ecdysozoa</taxon>
        <taxon>Arthropoda</taxon>
        <taxon>Hexapoda</taxon>
        <taxon>Insecta</taxon>
        <taxon>Pterygota</taxon>
        <taxon>Neoptera</taxon>
        <taxon>Paraneoptera</taxon>
        <taxon>Psocodea</taxon>
        <taxon>Troctomorpha</taxon>
        <taxon>Phthiraptera</taxon>
        <taxon>Anoplura</taxon>
        <taxon>Pediculidae</taxon>
        <taxon>Pediculus</taxon>
    </lineage>
</organism>
<protein>
    <recommendedName>
        <fullName evidence="5">Transmembrane protein</fullName>
    </recommendedName>
</protein>
<dbReference type="HOGENOM" id="CLU_1397882_0_0_1"/>
<dbReference type="CTD" id="8238003"/>
<keyword evidence="4" id="KW-1185">Reference proteome</keyword>
<evidence type="ECO:0000313" key="3">
    <source>
        <dbReference type="EnsemblMetazoa" id="PHUM091080-PA"/>
    </source>
</evidence>
<reference evidence="2" key="2">
    <citation type="submission" date="2007-04" db="EMBL/GenBank/DDBJ databases">
        <title>The genome of the human body louse.</title>
        <authorList>
            <consortium name="The Human Body Louse Genome Consortium"/>
            <person name="Kirkness E."/>
            <person name="Walenz B."/>
            <person name="Hass B."/>
            <person name="Bruggner R."/>
            <person name="Strausberg R."/>
        </authorList>
    </citation>
    <scope>NUCLEOTIDE SEQUENCE</scope>
    <source>
        <strain evidence="2">USDA</strain>
    </source>
</reference>
<evidence type="ECO:0000256" key="1">
    <source>
        <dbReference type="SAM" id="Phobius"/>
    </source>
</evidence>
<dbReference type="VEuPathDB" id="VectorBase:PHUM091080"/>
<dbReference type="KEGG" id="phu:Phum_PHUM091080"/>
<name>E0VCN2_PEDHC</name>
<keyword evidence="1" id="KW-0472">Membrane</keyword>
<sequence length="195" mass="22291">MRAGVLANNNNNNWEYAGVLRRIKKNSHPEGEIQEFCQDVESFDHRENLAGSRFDIQRAVKLIGFIHSSNAPPPPPPLIFSSVHSTMGEERAVTRGLQVRRIHTHTHQLYHHPFNKRNRLEVKKKTLDNFGKKNMAAIKIKRPKIDVRSKRDKTNVVVALVVVVVGVVAACKGGEQRNYKNFRDNDTKNNLLRNN</sequence>
<accession>E0VCN2</accession>
<dbReference type="GeneID" id="8238003"/>
<dbReference type="EnsemblMetazoa" id="PHUM091080-RA">
    <property type="protein sequence ID" value="PHUM091080-PA"/>
    <property type="gene ID" value="PHUM091080"/>
</dbReference>
<proteinExistence type="predicted"/>
<feature type="transmembrane region" description="Helical" evidence="1">
    <location>
        <begin position="156"/>
        <end position="174"/>
    </location>
</feature>
<reference evidence="2" key="1">
    <citation type="submission" date="2007-04" db="EMBL/GenBank/DDBJ databases">
        <title>Annotation of Pediculus humanus corporis strain USDA.</title>
        <authorList>
            <person name="Kirkness E."/>
            <person name="Hannick L."/>
            <person name="Hass B."/>
            <person name="Bruggner R."/>
            <person name="Lawson D."/>
            <person name="Bidwell S."/>
            <person name="Joardar V."/>
            <person name="Caler E."/>
            <person name="Walenz B."/>
            <person name="Inman J."/>
            <person name="Schobel S."/>
            <person name="Galinsky K."/>
            <person name="Amedeo P."/>
            <person name="Strausberg R."/>
        </authorList>
    </citation>
    <scope>NUCLEOTIDE SEQUENCE</scope>
    <source>
        <strain evidence="2">USDA</strain>
    </source>
</reference>
<dbReference type="InParanoid" id="E0VCN2"/>
<keyword evidence="1" id="KW-0812">Transmembrane</keyword>